<evidence type="ECO:0000256" key="1">
    <source>
        <dbReference type="SAM" id="MobiDB-lite"/>
    </source>
</evidence>
<reference evidence="2" key="1">
    <citation type="journal article" date="2019" name="bioRxiv">
        <title>The Genome of the Zebra Mussel, Dreissena polymorpha: A Resource for Invasive Species Research.</title>
        <authorList>
            <person name="McCartney M.A."/>
            <person name="Auch B."/>
            <person name="Kono T."/>
            <person name="Mallez S."/>
            <person name="Zhang Y."/>
            <person name="Obille A."/>
            <person name="Becker A."/>
            <person name="Abrahante J.E."/>
            <person name="Garbe J."/>
            <person name="Badalamenti J.P."/>
            <person name="Herman A."/>
            <person name="Mangelson H."/>
            <person name="Liachko I."/>
            <person name="Sullivan S."/>
            <person name="Sone E.D."/>
            <person name="Koren S."/>
            <person name="Silverstein K.A.T."/>
            <person name="Beckman K.B."/>
            <person name="Gohl D.M."/>
        </authorList>
    </citation>
    <scope>NUCLEOTIDE SEQUENCE</scope>
    <source>
        <strain evidence="2">Duluth1</strain>
        <tissue evidence="2">Whole animal</tissue>
    </source>
</reference>
<proteinExistence type="predicted"/>
<evidence type="ECO:0000313" key="2">
    <source>
        <dbReference type="EMBL" id="KAH3798962.1"/>
    </source>
</evidence>
<protein>
    <submittedName>
        <fullName evidence="2">Uncharacterized protein</fullName>
    </submittedName>
</protein>
<reference evidence="2" key="2">
    <citation type="submission" date="2020-11" db="EMBL/GenBank/DDBJ databases">
        <authorList>
            <person name="McCartney M.A."/>
            <person name="Auch B."/>
            <person name="Kono T."/>
            <person name="Mallez S."/>
            <person name="Becker A."/>
            <person name="Gohl D.M."/>
            <person name="Silverstein K.A.T."/>
            <person name="Koren S."/>
            <person name="Bechman K.B."/>
            <person name="Herman A."/>
            <person name="Abrahante J.E."/>
            <person name="Garbe J."/>
        </authorList>
    </citation>
    <scope>NUCLEOTIDE SEQUENCE</scope>
    <source>
        <strain evidence="2">Duluth1</strain>
        <tissue evidence="2">Whole animal</tissue>
    </source>
</reference>
<name>A0A9D4FN88_DREPO</name>
<comment type="caution">
    <text evidence="2">The sequence shown here is derived from an EMBL/GenBank/DDBJ whole genome shotgun (WGS) entry which is preliminary data.</text>
</comment>
<dbReference type="Proteomes" id="UP000828390">
    <property type="component" value="Unassembled WGS sequence"/>
</dbReference>
<feature type="region of interest" description="Disordered" evidence="1">
    <location>
        <begin position="1"/>
        <end position="23"/>
    </location>
</feature>
<feature type="region of interest" description="Disordered" evidence="1">
    <location>
        <begin position="61"/>
        <end position="84"/>
    </location>
</feature>
<dbReference type="AlphaFoldDB" id="A0A9D4FN88"/>
<accession>A0A9D4FN88</accession>
<feature type="compositionally biased region" description="Low complexity" evidence="1">
    <location>
        <begin position="103"/>
        <end position="114"/>
    </location>
</feature>
<gene>
    <name evidence="2" type="ORF">DPMN_152566</name>
</gene>
<organism evidence="2 3">
    <name type="scientific">Dreissena polymorpha</name>
    <name type="common">Zebra mussel</name>
    <name type="synonym">Mytilus polymorpha</name>
    <dbReference type="NCBI Taxonomy" id="45954"/>
    <lineage>
        <taxon>Eukaryota</taxon>
        <taxon>Metazoa</taxon>
        <taxon>Spiralia</taxon>
        <taxon>Lophotrochozoa</taxon>
        <taxon>Mollusca</taxon>
        <taxon>Bivalvia</taxon>
        <taxon>Autobranchia</taxon>
        <taxon>Heteroconchia</taxon>
        <taxon>Euheterodonta</taxon>
        <taxon>Imparidentia</taxon>
        <taxon>Neoheterodontei</taxon>
        <taxon>Myida</taxon>
        <taxon>Dreissenoidea</taxon>
        <taxon>Dreissenidae</taxon>
        <taxon>Dreissena</taxon>
    </lineage>
</organism>
<keyword evidence="3" id="KW-1185">Reference proteome</keyword>
<dbReference type="EMBL" id="JAIWYP010000007">
    <property type="protein sequence ID" value="KAH3798962.1"/>
    <property type="molecule type" value="Genomic_DNA"/>
</dbReference>
<feature type="region of interest" description="Disordered" evidence="1">
    <location>
        <begin position="95"/>
        <end position="114"/>
    </location>
</feature>
<evidence type="ECO:0000313" key="3">
    <source>
        <dbReference type="Proteomes" id="UP000828390"/>
    </source>
</evidence>
<sequence length="160" mass="17500">MNRYRCGKSTWNKSHGPSRFANAGGPARTGIILTLFPGAAPSPGQPGLATVYPGQVPVVAGTSRHSPGESRQRPGRAPVYRNTAGTHRVYTGIRPRQSYGNAPVSPRSSPVMPRWSRGECRWHLGRAPAQSRSPEIIKNDLFFAAQDINRTNVLTNFHEE</sequence>